<feature type="non-terminal residue" evidence="2">
    <location>
        <position position="100"/>
    </location>
</feature>
<feature type="non-terminal residue" evidence="2">
    <location>
        <position position="1"/>
    </location>
</feature>
<feature type="compositionally biased region" description="Basic residues" evidence="1">
    <location>
        <begin position="41"/>
        <end position="50"/>
    </location>
</feature>
<feature type="compositionally biased region" description="Basic and acidic residues" evidence="1">
    <location>
        <begin position="1"/>
        <end position="27"/>
    </location>
</feature>
<feature type="compositionally biased region" description="Low complexity" evidence="1">
    <location>
        <begin position="31"/>
        <end position="40"/>
    </location>
</feature>
<feature type="region of interest" description="Disordered" evidence="1">
    <location>
        <begin position="1"/>
        <end position="50"/>
    </location>
</feature>
<organism evidence="2">
    <name type="scientific">uncultured Lysobacter sp</name>
    <dbReference type="NCBI Taxonomy" id="271060"/>
    <lineage>
        <taxon>Bacteria</taxon>
        <taxon>Pseudomonadati</taxon>
        <taxon>Pseudomonadota</taxon>
        <taxon>Gammaproteobacteria</taxon>
        <taxon>Lysobacterales</taxon>
        <taxon>Lysobacteraceae</taxon>
        <taxon>Lysobacter</taxon>
        <taxon>environmental samples</taxon>
    </lineage>
</organism>
<dbReference type="EMBL" id="CADCUA010000284">
    <property type="protein sequence ID" value="CAA9317249.1"/>
    <property type="molecule type" value="Genomic_DNA"/>
</dbReference>
<evidence type="ECO:0000313" key="2">
    <source>
        <dbReference type="EMBL" id="CAA9317249.1"/>
    </source>
</evidence>
<evidence type="ECO:0000256" key="1">
    <source>
        <dbReference type="SAM" id="MobiDB-lite"/>
    </source>
</evidence>
<protein>
    <submittedName>
        <fullName evidence="2">Uncharacterized protein</fullName>
    </submittedName>
</protein>
<name>A0A6J4KW37_9GAMM</name>
<gene>
    <name evidence="2" type="ORF">AVDCRST_MAG71-1071</name>
</gene>
<sequence>RQAREPGADPLERRPRRDVPRSREPRRARIAPRAPGGVARKGQRHRCRARQRCDGRGAAVLWPAQARRPCIGPRYAAPRPRPPLRQDRAQAPRHGSRRRI</sequence>
<accession>A0A6J4KW37</accession>
<feature type="region of interest" description="Disordered" evidence="1">
    <location>
        <begin position="67"/>
        <end position="100"/>
    </location>
</feature>
<dbReference type="AlphaFoldDB" id="A0A6J4KW37"/>
<proteinExistence type="predicted"/>
<reference evidence="2" key="1">
    <citation type="submission" date="2020-02" db="EMBL/GenBank/DDBJ databases">
        <authorList>
            <person name="Meier V. D."/>
        </authorList>
    </citation>
    <scope>NUCLEOTIDE SEQUENCE</scope>
    <source>
        <strain evidence="2">AVDCRST_MAG71</strain>
    </source>
</reference>